<dbReference type="STRING" id="1798500.A3C21_02505"/>
<reference evidence="2 3" key="1">
    <citation type="journal article" date="2016" name="Nat. Commun.">
        <title>Thousands of microbial genomes shed light on interconnected biogeochemical processes in an aquifer system.</title>
        <authorList>
            <person name="Anantharaman K."/>
            <person name="Brown C.T."/>
            <person name="Hug L.A."/>
            <person name="Sharon I."/>
            <person name="Castelle C.J."/>
            <person name="Probst A.J."/>
            <person name="Thomas B.C."/>
            <person name="Singh A."/>
            <person name="Wilkins M.J."/>
            <person name="Karaoz U."/>
            <person name="Brodie E.L."/>
            <person name="Williams K.H."/>
            <person name="Hubbard S.S."/>
            <person name="Banfield J.F."/>
        </authorList>
    </citation>
    <scope>NUCLEOTIDE SEQUENCE [LARGE SCALE GENOMIC DNA]</scope>
</reference>
<feature type="domain" description="Mannose-6-phosphate isomerase type II C-terminal" evidence="1">
    <location>
        <begin position="4"/>
        <end position="110"/>
    </location>
</feature>
<proteinExistence type="predicted"/>
<dbReference type="Proteomes" id="UP000178572">
    <property type="component" value="Unassembled WGS sequence"/>
</dbReference>
<dbReference type="GO" id="GO:0009298">
    <property type="term" value="P:GDP-mannose biosynthetic process"/>
    <property type="evidence" value="ECO:0007669"/>
    <property type="project" value="TreeGrafter"/>
</dbReference>
<evidence type="ECO:0000313" key="3">
    <source>
        <dbReference type="Proteomes" id="UP000178572"/>
    </source>
</evidence>
<gene>
    <name evidence="2" type="ORF">A3C21_02505</name>
</gene>
<protein>
    <recommendedName>
        <fullName evidence="1">Mannose-6-phosphate isomerase type II C-terminal domain-containing protein</fullName>
    </recommendedName>
</protein>
<dbReference type="Pfam" id="PF01050">
    <property type="entry name" value="MannoseP_isomer"/>
    <property type="match status" value="1"/>
</dbReference>
<dbReference type="InterPro" id="IPR014710">
    <property type="entry name" value="RmlC-like_jellyroll"/>
</dbReference>
<name>A0A1F6E1V9_9BACT</name>
<dbReference type="InterPro" id="IPR001538">
    <property type="entry name" value="Man6P_isomerase-2_C"/>
</dbReference>
<dbReference type="PANTHER" id="PTHR46390">
    <property type="entry name" value="MANNOSE-1-PHOSPHATE GUANYLYLTRANSFERASE"/>
    <property type="match status" value="1"/>
</dbReference>
<dbReference type="AlphaFoldDB" id="A0A1F6E1V9"/>
<dbReference type="CDD" id="cd02213">
    <property type="entry name" value="cupin_PMI_typeII_C"/>
    <property type="match status" value="1"/>
</dbReference>
<comment type="caution">
    <text evidence="2">The sequence shown here is derived from an EMBL/GenBank/DDBJ whole genome shotgun (WGS) entry which is preliminary data.</text>
</comment>
<evidence type="ECO:0000259" key="1">
    <source>
        <dbReference type="Pfam" id="PF01050"/>
    </source>
</evidence>
<dbReference type="PANTHER" id="PTHR46390:SF1">
    <property type="entry name" value="MANNOSE-1-PHOSPHATE GUANYLYLTRANSFERASE"/>
    <property type="match status" value="1"/>
</dbReference>
<dbReference type="EMBL" id="MFLN01000001">
    <property type="protein sequence ID" value="OGG67658.1"/>
    <property type="molecule type" value="Genomic_DNA"/>
</dbReference>
<dbReference type="InterPro" id="IPR051161">
    <property type="entry name" value="Mannose-6P_isomerase_type2"/>
</dbReference>
<dbReference type="SUPFAM" id="SSF51182">
    <property type="entry name" value="RmlC-like cupins"/>
    <property type="match status" value="1"/>
</dbReference>
<organism evidence="2 3">
    <name type="scientific">Candidatus Kaiserbacteria bacterium RIFCSPHIGHO2_02_FULL_59_21</name>
    <dbReference type="NCBI Taxonomy" id="1798500"/>
    <lineage>
        <taxon>Bacteria</taxon>
        <taxon>Candidatus Kaiseribacteriota</taxon>
    </lineage>
</organism>
<dbReference type="InterPro" id="IPR011051">
    <property type="entry name" value="RmlC_Cupin_sf"/>
</dbReference>
<accession>A0A1F6E1V9</accession>
<evidence type="ECO:0000313" key="2">
    <source>
        <dbReference type="EMBL" id="OGG67658.1"/>
    </source>
</evidence>
<sequence>MRRSKRPWGEFYGWDSGRGWNLKTVYVRPGKRLSLQYHRFRSEWWMLVEGDATAIIATKGGKTRRSELRKGVFFKVRKGAIHRLASKNGGVVVEIAFGDFDENDIVRVEDDFGRSSRRIVDA</sequence>
<dbReference type="GO" id="GO:0004475">
    <property type="term" value="F:mannose-1-phosphate guanylyltransferase (GTP) activity"/>
    <property type="evidence" value="ECO:0007669"/>
    <property type="project" value="TreeGrafter"/>
</dbReference>
<dbReference type="GO" id="GO:0005976">
    <property type="term" value="P:polysaccharide metabolic process"/>
    <property type="evidence" value="ECO:0007669"/>
    <property type="project" value="InterPro"/>
</dbReference>
<dbReference type="Gene3D" id="2.60.120.10">
    <property type="entry name" value="Jelly Rolls"/>
    <property type="match status" value="1"/>
</dbReference>